<dbReference type="AlphaFoldDB" id="A0A6J7LFG6"/>
<reference evidence="1" key="1">
    <citation type="submission" date="2020-05" db="EMBL/GenBank/DDBJ databases">
        <authorList>
            <person name="Chiriac C."/>
            <person name="Salcher M."/>
            <person name="Ghai R."/>
            <person name="Kavagutti S V."/>
        </authorList>
    </citation>
    <scope>NUCLEOTIDE SEQUENCE</scope>
</reference>
<name>A0A6J7LFG6_9ZZZZ</name>
<dbReference type="EMBL" id="CAFBNR010000079">
    <property type="protein sequence ID" value="CAB4966951.1"/>
    <property type="molecule type" value="Genomic_DNA"/>
</dbReference>
<evidence type="ECO:0000313" key="1">
    <source>
        <dbReference type="EMBL" id="CAB4966951.1"/>
    </source>
</evidence>
<accession>A0A6J7LFG6</accession>
<gene>
    <name evidence="1" type="ORF">UFOPK3879_01275</name>
</gene>
<sequence length="83" mass="9056">MVVDVVVVWIGGEDSGGVGVLAASRKRLEKLFAANLPLALRASFIVHDPEVLVEILPLFKEQEPETDQVFVPVELLEAMEEVG</sequence>
<proteinExistence type="predicted"/>
<organism evidence="1">
    <name type="scientific">freshwater metagenome</name>
    <dbReference type="NCBI Taxonomy" id="449393"/>
    <lineage>
        <taxon>unclassified sequences</taxon>
        <taxon>metagenomes</taxon>
        <taxon>ecological metagenomes</taxon>
    </lineage>
</organism>
<protein>
    <submittedName>
        <fullName evidence="1">Unannotated protein</fullName>
    </submittedName>
</protein>